<dbReference type="AlphaFoldDB" id="A0A9W6RHV4"/>
<organism evidence="5 6">
    <name type="scientific">Actinoallomurus iriomotensis</name>
    <dbReference type="NCBI Taxonomy" id="478107"/>
    <lineage>
        <taxon>Bacteria</taxon>
        <taxon>Bacillati</taxon>
        <taxon>Actinomycetota</taxon>
        <taxon>Actinomycetes</taxon>
        <taxon>Streptosporangiales</taxon>
        <taxon>Thermomonosporaceae</taxon>
        <taxon>Actinoallomurus</taxon>
    </lineage>
</organism>
<keyword evidence="3" id="KW-0804">Transcription</keyword>
<feature type="domain" description="HTH marR-type" evidence="4">
    <location>
        <begin position="1"/>
        <end position="158"/>
    </location>
</feature>
<protein>
    <submittedName>
        <fullName evidence="5">Transcriptional regulator</fullName>
    </submittedName>
</protein>
<dbReference type="PROSITE" id="PS50995">
    <property type="entry name" value="HTH_MARR_2"/>
    <property type="match status" value="1"/>
</dbReference>
<dbReference type="CDD" id="cd00090">
    <property type="entry name" value="HTH_ARSR"/>
    <property type="match status" value="1"/>
</dbReference>
<dbReference type="InterPro" id="IPR036388">
    <property type="entry name" value="WH-like_DNA-bd_sf"/>
</dbReference>
<comment type="caution">
    <text evidence="5">The sequence shown here is derived from an EMBL/GenBank/DDBJ whole genome shotgun (WGS) entry which is preliminary data.</text>
</comment>
<dbReference type="GO" id="GO:0003700">
    <property type="term" value="F:DNA-binding transcription factor activity"/>
    <property type="evidence" value="ECO:0007669"/>
    <property type="project" value="InterPro"/>
</dbReference>
<dbReference type="EMBL" id="BSTJ01000005">
    <property type="protein sequence ID" value="GLY76023.1"/>
    <property type="molecule type" value="Genomic_DNA"/>
</dbReference>
<dbReference type="GO" id="GO:0003677">
    <property type="term" value="F:DNA binding"/>
    <property type="evidence" value="ECO:0007669"/>
    <property type="project" value="UniProtKB-KW"/>
</dbReference>
<keyword evidence="2" id="KW-0238">DNA-binding</keyword>
<dbReference type="SMART" id="SM00347">
    <property type="entry name" value="HTH_MARR"/>
    <property type="match status" value="1"/>
</dbReference>
<dbReference type="Pfam" id="PF01047">
    <property type="entry name" value="MarR"/>
    <property type="match status" value="1"/>
</dbReference>
<dbReference type="PANTHER" id="PTHR42756">
    <property type="entry name" value="TRANSCRIPTIONAL REGULATOR, MARR"/>
    <property type="match status" value="1"/>
</dbReference>
<keyword evidence="1" id="KW-0805">Transcription regulation</keyword>
<evidence type="ECO:0000256" key="1">
    <source>
        <dbReference type="ARBA" id="ARBA00023015"/>
    </source>
</evidence>
<dbReference type="PRINTS" id="PR00598">
    <property type="entry name" value="HTHMARR"/>
</dbReference>
<dbReference type="InterPro" id="IPR036390">
    <property type="entry name" value="WH_DNA-bd_sf"/>
</dbReference>
<dbReference type="InterPro" id="IPR000835">
    <property type="entry name" value="HTH_MarR-typ"/>
</dbReference>
<proteinExistence type="predicted"/>
<name>A0A9W6RHV4_9ACTN</name>
<reference evidence="5" key="1">
    <citation type="submission" date="2023-03" db="EMBL/GenBank/DDBJ databases">
        <title>Actinoallomurus iriomotensis NBRC 103681.</title>
        <authorList>
            <person name="Ichikawa N."/>
            <person name="Sato H."/>
            <person name="Tonouchi N."/>
        </authorList>
    </citation>
    <scope>NUCLEOTIDE SEQUENCE</scope>
    <source>
        <strain evidence="5">NBRC 103681</strain>
    </source>
</reference>
<gene>
    <name evidence="5" type="ORF">Airi01_042900</name>
</gene>
<evidence type="ECO:0000313" key="6">
    <source>
        <dbReference type="Proteomes" id="UP001165135"/>
    </source>
</evidence>
<accession>A0A9W6RHV4</accession>
<dbReference type="InterPro" id="IPR011991">
    <property type="entry name" value="ArsR-like_HTH"/>
</dbReference>
<dbReference type="Proteomes" id="UP001165135">
    <property type="component" value="Unassembled WGS sequence"/>
</dbReference>
<dbReference type="SUPFAM" id="SSF46785">
    <property type="entry name" value="Winged helix' DNA-binding domain"/>
    <property type="match status" value="1"/>
</dbReference>
<dbReference type="PANTHER" id="PTHR42756:SF1">
    <property type="entry name" value="TRANSCRIPTIONAL REPRESSOR OF EMRAB OPERON"/>
    <property type="match status" value="1"/>
</dbReference>
<evidence type="ECO:0000313" key="5">
    <source>
        <dbReference type="EMBL" id="GLY76023.1"/>
    </source>
</evidence>
<dbReference type="Gene3D" id="1.10.10.10">
    <property type="entry name" value="Winged helix-like DNA-binding domain superfamily/Winged helix DNA-binding domain"/>
    <property type="match status" value="1"/>
</dbReference>
<evidence type="ECO:0000259" key="4">
    <source>
        <dbReference type="PROSITE" id="PS50995"/>
    </source>
</evidence>
<evidence type="ECO:0000256" key="3">
    <source>
        <dbReference type="ARBA" id="ARBA00023163"/>
    </source>
</evidence>
<sequence>MARVEDSVDHHLARWRGKAPYDERTEAIITRMQFLVKHVHQAKDRALAEIGLQEFEFETLHRLVSHGGSMTPSELAQELLLSPAGMTGRLDTLEQAGLVRRLRGTGDRRRVGVELTDAGHAKWLAAMEVRAVVEGDMVAALDPAAQETLDALLRQMLAKVETDRNAASTR</sequence>
<evidence type="ECO:0000256" key="2">
    <source>
        <dbReference type="ARBA" id="ARBA00023125"/>
    </source>
</evidence>